<dbReference type="Pfam" id="PF20862">
    <property type="entry name" value="DUF6843"/>
    <property type="match status" value="1"/>
</dbReference>
<evidence type="ECO:0000313" key="3">
    <source>
        <dbReference type="Proteomes" id="UP001589818"/>
    </source>
</evidence>
<proteinExistence type="predicted"/>
<gene>
    <name evidence="2" type="ORF">ACFFJ8_08965</name>
</gene>
<protein>
    <submittedName>
        <fullName evidence="2">DUF6843 domain-containing protein</fullName>
    </submittedName>
</protein>
<dbReference type="RefSeq" id="WP_373567586.1">
    <property type="nucleotide sequence ID" value="NZ_JANHOF010000006.1"/>
</dbReference>
<name>A0ABV6J6J5_9BACL</name>
<feature type="domain" description="DUF6843" evidence="1">
    <location>
        <begin position="3"/>
        <end position="46"/>
    </location>
</feature>
<sequence>MQRKGKRTAIDTTCVNIRGTGASSSNGVEPPHTDIKVTHSVCGEDFRLNGS</sequence>
<dbReference type="InterPro" id="IPR049293">
    <property type="entry name" value="DUF6843"/>
</dbReference>
<dbReference type="EMBL" id="JBHLVF010000011">
    <property type="protein sequence ID" value="MFC0391504.1"/>
    <property type="molecule type" value="Genomic_DNA"/>
</dbReference>
<evidence type="ECO:0000313" key="2">
    <source>
        <dbReference type="EMBL" id="MFC0391504.1"/>
    </source>
</evidence>
<reference evidence="2 3" key="1">
    <citation type="submission" date="2024-09" db="EMBL/GenBank/DDBJ databases">
        <authorList>
            <person name="Sun Q."/>
            <person name="Mori K."/>
        </authorList>
    </citation>
    <scope>NUCLEOTIDE SEQUENCE [LARGE SCALE GENOMIC DNA]</scope>
    <source>
        <strain evidence="2 3">CCM 4839</strain>
    </source>
</reference>
<keyword evidence="3" id="KW-1185">Reference proteome</keyword>
<evidence type="ECO:0000259" key="1">
    <source>
        <dbReference type="Pfam" id="PF20862"/>
    </source>
</evidence>
<organism evidence="2 3">
    <name type="scientific">Paenibacillus mendelii</name>
    <dbReference type="NCBI Taxonomy" id="206163"/>
    <lineage>
        <taxon>Bacteria</taxon>
        <taxon>Bacillati</taxon>
        <taxon>Bacillota</taxon>
        <taxon>Bacilli</taxon>
        <taxon>Bacillales</taxon>
        <taxon>Paenibacillaceae</taxon>
        <taxon>Paenibacillus</taxon>
    </lineage>
</organism>
<comment type="caution">
    <text evidence="2">The sequence shown here is derived from an EMBL/GenBank/DDBJ whole genome shotgun (WGS) entry which is preliminary data.</text>
</comment>
<accession>A0ABV6J6J5</accession>
<dbReference type="Proteomes" id="UP001589818">
    <property type="component" value="Unassembled WGS sequence"/>
</dbReference>